<proteinExistence type="predicted"/>
<reference evidence="2 3" key="1">
    <citation type="submission" date="2019-04" db="EMBL/GenBank/DDBJ databases">
        <title>Sphingomonas psychrotolerans sp. nov., isolated from soil in the Tianshan Mountains, Xinjiang, China.</title>
        <authorList>
            <person name="Luo Y."/>
            <person name="Sheng H."/>
        </authorList>
    </citation>
    <scope>NUCLEOTIDE SEQUENCE [LARGE SCALE GENOMIC DNA]</scope>
    <source>
        <strain evidence="2 3">KIS18-15</strain>
    </source>
</reference>
<evidence type="ECO:0000256" key="1">
    <source>
        <dbReference type="SAM" id="MobiDB-lite"/>
    </source>
</evidence>
<evidence type="ECO:0000313" key="3">
    <source>
        <dbReference type="Proteomes" id="UP000309848"/>
    </source>
</evidence>
<organism evidence="2 3">
    <name type="scientific">Sphingomonas naasensis</name>
    <dbReference type="NCBI Taxonomy" id="1344951"/>
    <lineage>
        <taxon>Bacteria</taxon>
        <taxon>Pseudomonadati</taxon>
        <taxon>Pseudomonadota</taxon>
        <taxon>Alphaproteobacteria</taxon>
        <taxon>Sphingomonadales</taxon>
        <taxon>Sphingomonadaceae</taxon>
        <taxon>Sphingomonas</taxon>
    </lineage>
</organism>
<keyword evidence="3" id="KW-1185">Reference proteome</keyword>
<comment type="caution">
    <text evidence="2">The sequence shown here is derived from an EMBL/GenBank/DDBJ whole genome shotgun (WGS) entry which is preliminary data.</text>
</comment>
<evidence type="ECO:0000313" key="2">
    <source>
        <dbReference type="EMBL" id="TGX44344.1"/>
    </source>
</evidence>
<feature type="region of interest" description="Disordered" evidence="1">
    <location>
        <begin position="1"/>
        <end position="21"/>
    </location>
</feature>
<dbReference type="AlphaFoldDB" id="A0A4S1WM45"/>
<name>A0A4S1WM45_9SPHN</name>
<protein>
    <submittedName>
        <fullName evidence="2">Uncharacterized protein</fullName>
    </submittedName>
</protein>
<dbReference type="Proteomes" id="UP000309848">
    <property type="component" value="Unassembled WGS sequence"/>
</dbReference>
<dbReference type="RefSeq" id="WP_166745662.1">
    <property type="nucleotide sequence ID" value="NZ_JAASQM010000002.1"/>
</dbReference>
<gene>
    <name evidence="2" type="ORF">E5A74_05965</name>
</gene>
<sequence>MLVTGTASLAQEAQPAAAEPVKEKKICRALTPTGSIMAKRKCMTKAEWARFNAENQKQAENFRDRQSNGGGMSSAQ</sequence>
<feature type="compositionally biased region" description="Low complexity" evidence="1">
    <location>
        <begin position="10"/>
        <end position="19"/>
    </location>
</feature>
<accession>A0A4S1WM45</accession>
<feature type="region of interest" description="Disordered" evidence="1">
    <location>
        <begin position="55"/>
        <end position="76"/>
    </location>
</feature>
<dbReference type="EMBL" id="SRXU01000002">
    <property type="protein sequence ID" value="TGX44344.1"/>
    <property type="molecule type" value="Genomic_DNA"/>
</dbReference>